<evidence type="ECO:0000313" key="3">
    <source>
        <dbReference type="EMBL" id="PYE55640.1"/>
    </source>
</evidence>
<dbReference type="RefSeq" id="WP_110885211.1">
    <property type="nucleotide sequence ID" value="NZ_QJSX01000002.1"/>
</dbReference>
<evidence type="ECO:0000256" key="1">
    <source>
        <dbReference type="SAM" id="Phobius"/>
    </source>
</evidence>
<dbReference type="Proteomes" id="UP000248326">
    <property type="component" value="Unassembled WGS sequence"/>
</dbReference>
<organism evidence="3 4">
    <name type="scientific">Deinococcus yavapaiensis KR-236</name>
    <dbReference type="NCBI Taxonomy" id="694435"/>
    <lineage>
        <taxon>Bacteria</taxon>
        <taxon>Thermotogati</taxon>
        <taxon>Deinococcota</taxon>
        <taxon>Deinococci</taxon>
        <taxon>Deinococcales</taxon>
        <taxon>Deinococcaceae</taxon>
        <taxon>Deinococcus</taxon>
    </lineage>
</organism>
<keyword evidence="1" id="KW-0812">Transmembrane</keyword>
<gene>
    <name evidence="3" type="ORF">DES52_1023</name>
</gene>
<sequence length="755" mass="85657">MKRTLFSLLFLAIASTSAAATYESRTWQESIAGHKVFTTVVTPSPDPKGQMPWTWGNTSDSWYIFALNDLRNVRFALSFEQLDGKQRATIVYTRPEQPALGVVVKKSGVALLNSALFPRYLMEVTKGWIVDGRPNYNLKIYTDGVKDPDRGRIYADGQVDTVRTVTADVDGLPFREEGFVVQDMYPNRGFPRYLLAQRVETPKPLELSAPFMPTFPYLGIGSRSPDWYQANPNPIYFSLLSNTLEFRPYVGFHTAGMYQINSVSSKTKNFENPFVLYRFRPGASRSADLVIRGSNFKAGDRFGVAPYYLNRTTFRYSWKTADEGKWSYSLGLSSSLERPFEPGTDQDTIAKNYKSLPSRIVRAKWQAISFVHSLDGIAGSEGIYHFSAQDDAVWEMAKSGSTEPFFLSKLILTNDLILRGNTAKTLPLGSRGEYYFGLPKLPELYKSSFTGLIHLKNAQRGYWYDKQGEYFLFEDLDKDGQFDSIQRCRAPLFSEVQLEVDKFDCKEQLLHYRNKVFLISNNRIIFKTTPPMRASTTIAIPKDRSSWNAFLSVGDQSRTTFNLSELWGRFNGTTKSVGISGIDNLYTSNDNLYVLYRSRTGDSRVAIVNKHGDVTFSNIKRNPPTISYDRSYSEKLGSYVIVISVEATNALHEPGTMHIEADERLIFNTEIKTSSSKNSSFQLLVPSQSRKSQTVRIFWNDDLISSFILPKVGPQRTASINMPDRSLYYVWLGTIFSIVTSIIVAISIIWRRYGL</sequence>
<dbReference type="AlphaFoldDB" id="A0A318S8X3"/>
<dbReference type="OrthoDB" id="33873at2"/>
<protein>
    <submittedName>
        <fullName evidence="3">Uncharacterized protein</fullName>
    </submittedName>
</protein>
<keyword evidence="2" id="KW-0732">Signal</keyword>
<evidence type="ECO:0000256" key="2">
    <source>
        <dbReference type="SAM" id="SignalP"/>
    </source>
</evidence>
<accession>A0A318S8X3</accession>
<name>A0A318S8X3_9DEIO</name>
<keyword evidence="4" id="KW-1185">Reference proteome</keyword>
<feature type="transmembrane region" description="Helical" evidence="1">
    <location>
        <begin position="728"/>
        <end position="750"/>
    </location>
</feature>
<dbReference type="EMBL" id="QJSX01000002">
    <property type="protein sequence ID" value="PYE55640.1"/>
    <property type="molecule type" value="Genomic_DNA"/>
</dbReference>
<keyword evidence="1" id="KW-0472">Membrane</keyword>
<reference evidence="3 4" key="1">
    <citation type="submission" date="2018-06" db="EMBL/GenBank/DDBJ databases">
        <title>Genomic Encyclopedia of Type Strains, Phase IV (KMG-IV): sequencing the most valuable type-strain genomes for metagenomic binning, comparative biology and taxonomic classification.</title>
        <authorList>
            <person name="Goeker M."/>
        </authorList>
    </citation>
    <scope>NUCLEOTIDE SEQUENCE [LARGE SCALE GENOMIC DNA]</scope>
    <source>
        <strain evidence="3 4">DSM 18048</strain>
    </source>
</reference>
<comment type="caution">
    <text evidence="3">The sequence shown here is derived from an EMBL/GenBank/DDBJ whole genome shotgun (WGS) entry which is preliminary data.</text>
</comment>
<feature type="signal peptide" evidence="2">
    <location>
        <begin position="1"/>
        <end position="19"/>
    </location>
</feature>
<feature type="chain" id="PRO_5016419488" evidence="2">
    <location>
        <begin position="20"/>
        <end position="755"/>
    </location>
</feature>
<evidence type="ECO:0000313" key="4">
    <source>
        <dbReference type="Proteomes" id="UP000248326"/>
    </source>
</evidence>
<proteinExistence type="predicted"/>
<keyword evidence="1" id="KW-1133">Transmembrane helix</keyword>